<evidence type="ECO:0000256" key="1">
    <source>
        <dbReference type="SAM" id="SignalP"/>
    </source>
</evidence>
<organism evidence="3 4">
    <name type="scientific">Trifolium medium</name>
    <dbReference type="NCBI Taxonomy" id="97028"/>
    <lineage>
        <taxon>Eukaryota</taxon>
        <taxon>Viridiplantae</taxon>
        <taxon>Streptophyta</taxon>
        <taxon>Embryophyta</taxon>
        <taxon>Tracheophyta</taxon>
        <taxon>Spermatophyta</taxon>
        <taxon>Magnoliopsida</taxon>
        <taxon>eudicotyledons</taxon>
        <taxon>Gunneridae</taxon>
        <taxon>Pentapetalae</taxon>
        <taxon>rosids</taxon>
        <taxon>fabids</taxon>
        <taxon>Fabales</taxon>
        <taxon>Fabaceae</taxon>
        <taxon>Papilionoideae</taxon>
        <taxon>50 kb inversion clade</taxon>
        <taxon>NPAAA clade</taxon>
        <taxon>Hologalegina</taxon>
        <taxon>IRL clade</taxon>
        <taxon>Trifolieae</taxon>
        <taxon>Trifolium</taxon>
    </lineage>
</organism>
<dbReference type="Pfam" id="PF13966">
    <property type="entry name" value="zf-RVT"/>
    <property type="match status" value="1"/>
</dbReference>
<accession>A0A392MBD0</accession>
<comment type="caution">
    <text evidence="3">The sequence shown here is derived from an EMBL/GenBank/DDBJ whole genome shotgun (WGS) entry which is preliminary data.</text>
</comment>
<dbReference type="Proteomes" id="UP000265520">
    <property type="component" value="Unassembled WGS sequence"/>
</dbReference>
<gene>
    <name evidence="3" type="ORF">A2U01_0005581</name>
</gene>
<dbReference type="InterPro" id="IPR026960">
    <property type="entry name" value="RVT-Znf"/>
</dbReference>
<keyword evidence="1" id="KW-0732">Signal</keyword>
<dbReference type="AlphaFoldDB" id="A0A392MBD0"/>
<sequence>MGGRSTTCLALPPTVLHLITATAEAAIDGFQPIAQEDCWRWRADPVAGFTAKSAYHILILLKIPVPQLNQLQQFVFNNIWKSAAPSKVIVFSWQLMHDRIPTKQNLALRGAHTGNDTLCSFCNSTVETSVHLFLHCGVSAKIWYEIARWIDHVLVLLPSLGHSFSMLVGCGAGKKRKKGLSLI</sequence>
<evidence type="ECO:0000313" key="4">
    <source>
        <dbReference type="Proteomes" id="UP000265520"/>
    </source>
</evidence>
<evidence type="ECO:0000313" key="3">
    <source>
        <dbReference type="EMBL" id="MCH84746.1"/>
    </source>
</evidence>
<dbReference type="EMBL" id="LXQA010007308">
    <property type="protein sequence ID" value="MCH84746.1"/>
    <property type="molecule type" value="Genomic_DNA"/>
</dbReference>
<feature type="signal peptide" evidence="1">
    <location>
        <begin position="1"/>
        <end position="25"/>
    </location>
</feature>
<feature type="domain" description="Reverse transcriptase zinc-binding" evidence="2">
    <location>
        <begin position="49"/>
        <end position="143"/>
    </location>
</feature>
<evidence type="ECO:0000259" key="2">
    <source>
        <dbReference type="Pfam" id="PF13966"/>
    </source>
</evidence>
<name>A0A392MBD0_9FABA</name>
<keyword evidence="4" id="KW-1185">Reference proteome</keyword>
<reference evidence="3 4" key="1">
    <citation type="journal article" date="2018" name="Front. Plant Sci.">
        <title>Red Clover (Trifolium pratense) and Zigzag Clover (T. medium) - A Picture of Genomic Similarities and Differences.</title>
        <authorList>
            <person name="Dluhosova J."/>
            <person name="Istvanek J."/>
            <person name="Nedelnik J."/>
            <person name="Repkova J."/>
        </authorList>
    </citation>
    <scope>NUCLEOTIDE SEQUENCE [LARGE SCALE GENOMIC DNA]</scope>
    <source>
        <strain evidence="4">cv. 10/8</strain>
        <tissue evidence="3">Leaf</tissue>
    </source>
</reference>
<protein>
    <recommendedName>
        <fullName evidence="2">Reverse transcriptase zinc-binding domain-containing protein</fullName>
    </recommendedName>
</protein>
<proteinExistence type="predicted"/>
<feature type="chain" id="PRO_5017267604" description="Reverse transcriptase zinc-binding domain-containing protein" evidence="1">
    <location>
        <begin position="26"/>
        <end position="183"/>
    </location>
</feature>